<sequence>MSAASITTLFPAITSILEPTGIGACFTIKTSSAPEPVPSFANFTDPPIGFVFVLAREAPNMIVVVAAGQV</sequence>
<protein>
    <submittedName>
        <fullName evidence="1">Uncharacterized protein</fullName>
    </submittedName>
</protein>
<evidence type="ECO:0000313" key="1">
    <source>
        <dbReference type="EMBL" id="SVC35675.1"/>
    </source>
</evidence>
<name>A0A382LIL6_9ZZZZ</name>
<accession>A0A382LIL6</accession>
<dbReference type="AlphaFoldDB" id="A0A382LIL6"/>
<gene>
    <name evidence="1" type="ORF">METZ01_LOCUS288529</name>
</gene>
<reference evidence="1" key="1">
    <citation type="submission" date="2018-05" db="EMBL/GenBank/DDBJ databases">
        <authorList>
            <person name="Lanie J.A."/>
            <person name="Ng W.-L."/>
            <person name="Kazmierczak K.M."/>
            <person name="Andrzejewski T.M."/>
            <person name="Davidsen T.M."/>
            <person name="Wayne K.J."/>
            <person name="Tettelin H."/>
            <person name="Glass J.I."/>
            <person name="Rusch D."/>
            <person name="Podicherti R."/>
            <person name="Tsui H.-C.T."/>
            <person name="Winkler M.E."/>
        </authorList>
    </citation>
    <scope>NUCLEOTIDE SEQUENCE</scope>
</reference>
<dbReference type="EMBL" id="UINC01086842">
    <property type="protein sequence ID" value="SVC35675.1"/>
    <property type="molecule type" value="Genomic_DNA"/>
</dbReference>
<organism evidence="1">
    <name type="scientific">marine metagenome</name>
    <dbReference type="NCBI Taxonomy" id="408172"/>
    <lineage>
        <taxon>unclassified sequences</taxon>
        <taxon>metagenomes</taxon>
        <taxon>ecological metagenomes</taxon>
    </lineage>
</organism>
<proteinExistence type="predicted"/>